<proteinExistence type="predicted"/>
<evidence type="ECO:0000313" key="3">
    <source>
        <dbReference type="EMBL" id="EDO25458.1"/>
    </source>
</evidence>
<feature type="coiled-coil region" evidence="1">
    <location>
        <begin position="6"/>
        <end position="84"/>
    </location>
</feature>
<evidence type="ECO:0000256" key="1">
    <source>
        <dbReference type="SAM" id="Coils"/>
    </source>
</evidence>
<keyword evidence="1" id="KW-0175">Coiled coil</keyword>
<feature type="region of interest" description="Disordered" evidence="2">
    <location>
        <begin position="196"/>
        <end position="227"/>
    </location>
</feature>
<dbReference type="STRING" id="45351.A8DWF1"/>
<dbReference type="Proteomes" id="UP000001593">
    <property type="component" value="Unassembled WGS sequence"/>
</dbReference>
<dbReference type="AlphaFoldDB" id="A8DWF1"/>
<accession>A8DWF1</accession>
<feature type="compositionally biased region" description="Basic and acidic residues" evidence="2">
    <location>
        <begin position="212"/>
        <end position="227"/>
    </location>
</feature>
<evidence type="ECO:0008006" key="5">
    <source>
        <dbReference type="Google" id="ProtNLM"/>
    </source>
</evidence>
<dbReference type="EMBL" id="DS479549">
    <property type="protein sequence ID" value="EDO25458.1"/>
    <property type="molecule type" value="Genomic_DNA"/>
</dbReference>
<gene>
    <name evidence="3" type="ORF">NEMVEDRAFT_v1g225985</name>
</gene>
<keyword evidence="4" id="KW-1185">Reference proteome</keyword>
<organism evidence="3 4">
    <name type="scientific">Nematostella vectensis</name>
    <name type="common">Starlet sea anemone</name>
    <dbReference type="NCBI Taxonomy" id="45351"/>
    <lineage>
        <taxon>Eukaryota</taxon>
        <taxon>Metazoa</taxon>
        <taxon>Cnidaria</taxon>
        <taxon>Anthozoa</taxon>
        <taxon>Hexacorallia</taxon>
        <taxon>Actiniaria</taxon>
        <taxon>Edwardsiidae</taxon>
        <taxon>Nematostella</taxon>
    </lineage>
</organism>
<sequence length="269" mass="31626">MALKNAQSLEQQRAELQFEHEKEMEVFREESQKDYEMTALRLSSQIEAMEEEQRKNKRYFKNHLNEKEKEIEVLKVEIMKLKKHQFDNLVEEVSSVRAELAMEAAQKIDEALNDDGNRKSEDLRMEHEEQIQALMAQHEDQVKALSQEYEDQIRELREERDISEKWSKSNVDAPYSEFENKMKEIKDHYEREIERLGAENEELRTSSQISEPSERSSAEKHVEEMMEKHASEIEMLQAALERNGCILKGGGAVFLKGWSIPKRRGRGAP</sequence>
<protein>
    <recommendedName>
        <fullName evidence="5">Dynein regulatory complex subunit 4</fullName>
    </recommendedName>
</protein>
<reference evidence="3 4" key="1">
    <citation type="journal article" date="2007" name="Science">
        <title>Sea anemone genome reveals ancestral eumetazoan gene repertoire and genomic organization.</title>
        <authorList>
            <person name="Putnam N.H."/>
            <person name="Srivastava M."/>
            <person name="Hellsten U."/>
            <person name="Dirks B."/>
            <person name="Chapman J."/>
            <person name="Salamov A."/>
            <person name="Terry A."/>
            <person name="Shapiro H."/>
            <person name="Lindquist E."/>
            <person name="Kapitonov V.V."/>
            <person name="Jurka J."/>
            <person name="Genikhovich G."/>
            <person name="Grigoriev I.V."/>
            <person name="Lucas S.M."/>
            <person name="Steele R.E."/>
            <person name="Finnerty J.R."/>
            <person name="Technau U."/>
            <person name="Martindale M.Q."/>
            <person name="Rokhsar D.S."/>
        </authorList>
    </citation>
    <scope>NUCLEOTIDE SEQUENCE [LARGE SCALE GENOMIC DNA]</scope>
    <source>
        <strain evidence="4">CH2 X CH6</strain>
    </source>
</reference>
<dbReference type="PhylomeDB" id="A8DWF1"/>
<dbReference type="HOGENOM" id="CLU_1035474_0_0_1"/>
<evidence type="ECO:0000313" key="4">
    <source>
        <dbReference type="Proteomes" id="UP000001593"/>
    </source>
</evidence>
<evidence type="ECO:0000256" key="2">
    <source>
        <dbReference type="SAM" id="MobiDB-lite"/>
    </source>
</evidence>
<name>A8DWF1_NEMVE</name>
<dbReference type="InParanoid" id="A8DWF1"/>
<dbReference type="KEGG" id="nve:5495709"/>